<reference evidence="1" key="1">
    <citation type="submission" date="2022-06" db="EMBL/GenBank/DDBJ databases">
        <title>Phylogenomic reconstructions and comparative analyses of Kickxellomycotina fungi.</title>
        <authorList>
            <person name="Reynolds N.K."/>
            <person name="Stajich J.E."/>
            <person name="Barry K."/>
            <person name="Grigoriev I.V."/>
            <person name="Crous P."/>
            <person name="Smith M.E."/>
        </authorList>
    </citation>
    <scope>NUCLEOTIDE SEQUENCE</scope>
    <source>
        <strain evidence="1">RSA 2271</strain>
    </source>
</reference>
<keyword evidence="1" id="KW-0378">Hydrolase</keyword>
<feature type="non-terminal residue" evidence="1">
    <location>
        <position position="1"/>
    </location>
</feature>
<evidence type="ECO:0000313" key="2">
    <source>
        <dbReference type="Proteomes" id="UP001145114"/>
    </source>
</evidence>
<accession>A0ACC1HI21</accession>
<comment type="caution">
    <text evidence="1">The sequence shown here is derived from an EMBL/GenBank/DDBJ whole genome shotgun (WGS) entry which is preliminary data.</text>
</comment>
<proteinExistence type="predicted"/>
<dbReference type="EMBL" id="JAMZIH010006810">
    <property type="protein sequence ID" value="KAJ1673554.1"/>
    <property type="molecule type" value="Genomic_DNA"/>
</dbReference>
<evidence type="ECO:0000313" key="1">
    <source>
        <dbReference type="EMBL" id="KAJ1673554.1"/>
    </source>
</evidence>
<organism evidence="1 2">
    <name type="scientific">Spiromyces aspiralis</name>
    <dbReference type="NCBI Taxonomy" id="68401"/>
    <lineage>
        <taxon>Eukaryota</taxon>
        <taxon>Fungi</taxon>
        <taxon>Fungi incertae sedis</taxon>
        <taxon>Zoopagomycota</taxon>
        <taxon>Kickxellomycotina</taxon>
        <taxon>Kickxellomycetes</taxon>
        <taxon>Kickxellales</taxon>
        <taxon>Kickxellaceae</taxon>
        <taxon>Spiromyces</taxon>
    </lineage>
</organism>
<name>A0ACC1HI21_9FUNG</name>
<gene>
    <name evidence="1" type="primary">SEH1</name>
    <name evidence="1" type="ORF">EV182_005008</name>
</gene>
<sequence>VNHDDLIHDIAYNFYGTRFATCGSDQLIKVWDYNKETGMWAHDSSVLCLNWAHPEFGEILASSSFDRSVKIWVEQKNGKYEVGVASSDGTVRFYTPYDNISLQNWVVSSQINATLGGSKDSDGPMVLTWCPARFAQAPMVAIGCSRENKVKIYKQLKNEWSLLLEVAQYDSNILTLQWAPHMGRSYHMIGVGCSDGYIRIYHLWLDLYSGKRTIETEEDLFAYEEEEGLRQIDSEMTAEPISGRAKGTTESGAQKDNTVSVHDRMRDFKPNSELKAEWAAHSGLPVRKVKWNATGTQLVSSGDDGYARTWRMAANGEWRCMLAIAPEGADKNA</sequence>
<dbReference type="Proteomes" id="UP001145114">
    <property type="component" value="Unassembled WGS sequence"/>
</dbReference>
<keyword evidence="2" id="KW-1185">Reference proteome</keyword>
<protein>
    <submittedName>
        <fullName evidence="1">Epoxide hydrolase, soluble (SEH)</fullName>
    </submittedName>
</protein>